<dbReference type="Gene3D" id="3.30.450.50">
    <property type="entry name" value="Longin domain"/>
    <property type="match status" value="1"/>
</dbReference>
<evidence type="ECO:0000256" key="9">
    <source>
        <dbReference type="SAM" id="Phobius"/>
    </source>
</evidence>
<dbReference type="PROSITE" id="PS50859">
    <property type="entry name" value="LONGIN"/>
    <property type="match status" value="1"/>
</dbReference>
<keyword evidence="2" id="KW-0813">Transport</keyword>
<dbReference type="EMBL" id="CAUJNA010003260">
    <property type="protein sequence ID" value="CAJ1397221.1"/>
    <property type="molecule type" value="Genomic_DNA"/>
</dbReference>
<feature type="domain" description="V-SNARE coiled-coil homology" evidence="11">
    <location>
        <begin position="119"/>
        <end position="179"/>
    </location>
</feature>
<comment type="subcellular location">
    <subcellularLocation>
        <location evidence="7">Endomembrane system</location>
        <topology evidence="7">Single-pass type IV membrane protein</topology>
    </subcellularLocation>
</comment>
<dbReference type="PANTHER" id="PTHR21136:SF168">
    <property type="entry name" value="VESICLE-ASSOCIATED MEMBRANE PROTEIN 9"/>
    <property type="match status" value="1"/>
</dbReference>
<dbReference type="Pfam" id="PF13774">
    <property type="entry name" value="Longin"/>
    <property type="match status" value="1"/>
</dbReference>
<evidence type="ECO:0000256" key="8">
    <source>
        <dbReference type="PROSITE-ProRule" id="PRU00290"/>
    </source>
</evidence>
<dbReference type="GO" id="GO:0005737">
    <property type="term" value="C:cytoplasm"/>
    <property type="evidence" value="ECO:0007669"/>
    <property type="project" value="UniProtKB-ARBA"/>
</dbReference>
<dbReference type="CDD" id="cd15843">
    <property type="entry name" value="R-SNARE"/>
    <property type="match status" value="1"/>
</dbReference>
<evidence type="ECO:0000256" key="7">
    <source>
        <dbReference type="ARBA" id="ARBA00046280"/>
    </source>
</evidence>
<dbReference type="InterPro" id="IPR011012">
    <property type="entry name" value="Longin-like_dom_sf"/>
</dbReference>
<feature type="transmembrane region" description="Helical" evidence="9">
    <location>
        <begin position="185"/>
        <end position="203"/>
    </location>
</feature>
<dbReference type="InterPro" id="IPR042855">
    <property type="entry name" value="V_SNARE_CC"/>
</dbReference>
<name>A0AA36NBC5_9DINO</name>
<dbReference type="PANTHER" id="PTHR21136">
    <property type="entry name" value="SNARE PROTEINS"/>
    <property type="match status" value="1"/>
</dbReference>
<dbReference type="GO" id="GO:0016020">
    <property type="term" value="C:membrane"/>
    <property type="evidence" value="ECO:0007669"/>
    <property type="project" value="InterPro"/>
</dbReference>
<dbReference type="SMART" id="SM01270">
    <property type="entry name" value="Longin"/>
    <property type="match status" value="1"/>
</dbReference>
<keyword evidence="4" id="KW-0653">Protein transport</keyword>
<evidence type="ECO:0000313" key="13">
    <source>
        <dbReference type="Proteomes" id="UP001178507"/>
    </source>
</evidence>
<dbReference type="PROSITE" id="PS00417">
    <property type="entry name" value="SYNAPTOBREVIN"/>
    <property type="match status" value="1"/>
</dbReference>
<protein>
    <submittedName>
        <fullName evidence="12">Uncharacterized protein</fullName>
    </submittedName>
</protein>
<gene>
    <name evidence="12" type="ORF">EVOR1521_LOCUS21282</name>
</gene>
<dbReference type="SUPFAM" id="SSF58038">
    <property type="entry name" value="SNARE fusion complex"/>
    <property type="match status" value="1"/>
</dbReference>
<evidence type="ECO:0000256" key="1">
    <source>
        <dbReference type="ARBA" id="ARBA00008025"/>
    </source>
</evidence>
<evidence type="ECO:0000256" key="6">
    <source>
        <dbReference type="ARBA" id="ARBA00023136"/>
    </source>
</evidence>
<keyword evidence="6 9" id="KW-0472">Membrane</keyword>
<evidence type="ECO:0000256" key="2">
    <source>
        <dbReference type="ARBA" id="ARBA00022448"/>
    </source>
</evidence>
<dbReference type="Pfam" id="PF00957">
    <property type="entry name" value="Synaptobrevin"/>
    <property type="match status" value="1"/>
</dbReference>
<evidence type="ECO:0000256" key="4">
    <source>
        <dbReference type="ARBA" id="ARBA00022927"/>
    </source>
</evidence>
<evidence type="ECO:0000259" key="10">
    <source>
        <dbReference type="PROSITE" id="PS50859"/>
    </source>
</evidence>
<comment type="caution">
    <text evidence="12">The sequence shown here is derived from an EMBL/GenBank/DDBJ whole genome shotgun (WGS) entry which is preliminary data.</text>
</comment>
<evidence type="ECO:0000256" key="3">
    <source>
        <dbReference type="ARBA" id="ARBA00022692"/>
    </source>
</evidence>
<accession>A0AA36NBC5</accession>
<dbReference type="InterPro" id="IPR051097">
    <property type="entry name" value="Synaptobrevin-like_transport"/>
</dbReference>
<sequence>MLVLSAAVARGTFVLCEYDASPGSDDLTEVARKVLPKIPRTGAIRSYVYAGHTFNYLLEKDLIFLCIAAPTAGTELVFEFLNEFRQTYEALARRSLREAEQTRMLRDLINRYNSEGGGRVQQMERDLEDVTDKMRDNLGKVMERGERIDSLVDKTSALNSESVSFRSRAKRYNDELWWRDQRGKMLLGIIVMAIVVVITWISLPSCQVLQT</sequence>
<keyword evidence="5 9" id="KW-1133">Transmembrane helix</keyword>
<keyword evidence="3 9" id="KW-0812">Transmembrane</keyword>
<keyword evidence="13" id="KW-1185">Reference proteome</keyword>
<dbReference type="InterPro" id="IPR010908">
    <property type="entry name" value="Longin_dom"/>
</dbReference>
<dbReference type="Proteomes" id="UP001178507">
    <property type="component" value="Unassembled WGS sequence"/>
</dbReference>
<dbReference type="GO" id="GO:0015031">
    <property type="term" value="P:protein transport"/>
    <property type="evidence" value="ECO:0007669"/>
    <property type="project" value="UniProtKB-KW"/>
</dbReference>
<dbReference type="PROSITE" id="PS50892">
    <property type="entry name" value="V_SNARE"/>
    <property type="match status" value="1"/>
</dbReference>
<evidence type="ECO:0000259" key="11">
    <source>
        <dbReference type="PROSITE" id="PS50892"/>
    </source>
</evidence>
<dbReference type="Gene3D" id="1.20.5.110">
    <property type="match status" value="1"/>
</dbReference>
<dbReference type="CDD" id="cd14824">
    <property type="entry name" value="Longin"/>
    <property type="match status" value="1"/>
</dbReference>
<dbReference type="InterPro" id="IPR001388">
    <property type="entry name" value="Synaptobrevin-like"/>
</dbReference>
<dbReference type="GO" id="GO:0016192">
    <property type="term" value="P:vesicle-mediated transport"/>
    <property type="evidence" value="ECO:0007669"/>
    <property type="project" value="InterPro"/>
</dbReference>
<evidence type="ECO:0000256" key="5">
    <source>
        <dbReference type="ARBA" id="ARBA00022989"/>
    </source>
</evidence>
<dbReference type="AlphaFoldDB" id="A0AA36NBC5"/>
<proteinExistence type="inferred from homology"/>
<dbReference type="SUPFAM" id="SSF64356">
    <property type="entry name" value="SNARE-like"/>
    <property type="match status" value="1"/>
</dbReference>
<feature type="domain" description="Longin" evidence="10">
    <location>
        <begin position="7"/>
        <end position="88"/>
    </location>
</feature>
<keyword evidence="8" id="KW-0175">Coiled coil</keyword>
<dbReference type="PRINTS" id="PR00219">
    <property type="entry name" value="SYNAPTOBREVN"/>
</dbReference>
<evidence type="ECO:0000313" key="12">
    <source>
        <dbReference type="EMBL" id="CAJ1397221.1"/>
    </source>
</evidence>
<reference evidence="12" key="1">
    <citation type="submission" date="2023-08" db="EMBL/GenBank/DDBJ databases">
        <authorList>
            <person name="Chen Y."/>
            <person name="Shah S."/>
            <person name="Dougan E. K."/>
            <person name="Thang M."/>
            <person name="Chan C."/>
        </authorList>
    </citation>
    <scope>NUCLEOTIDE SEQUENCE</scope>
</reference>
<dbReference type="GO" id="GO:0012505">
    <property type="term" value="C:endomembrane system"/>
    <property type="evidence" value="ECO:0007669"/>
    <property type="project" value="UniProtKB-SubCell"/>
</dbReference>
<organism evidence="12 13">
    <name type="scientific">Effrenium voratum</name>
    <dbReference type="NCBI Taxonomy" id="2562239"/>
    <lineage>
        <taxon>Eukaryota</taxon>
        <taxon>Sar</taxon>
        <taxon>Alveolata</taxon>
        <taxon>Dinophyceae</taxon>
        <taxon>Suessiales</taxon>
        <taxon>Symbiodiniaceae</taxon>
        <taxon>Effrenium</taxon>
    </lineage>
</organism>
<comment type="similarity">
    <text evidence="1">Belongs to the synaptobrevin family.</text>
</comment>